<keyword evidence="3" id="KW-1185">Reference proteome</keyword>
<evidence type="ECO:0000256" key="1">
    <source>
        <dbReference type="SAM" id="Phobius"/>
    </source>
</evidence>
<evidence type="ECO:0000313" key="2">
    <source>
        <dbReference type="EMBL" id="GGG16456.1"/>
    </source>
</evidence>
<dbReference type="EMBL" id="BMJT01000002">
    <property type="protein sequence ID" value="GGG16456.1"/>
    <property type="molecule type" value="Genomic_DNA"/>
</dbReference>
<dbReference type="PANTHER" id="PTHR38441:SF1">
    <property type="entry name" value="MEMBRANE PROTEIN"/>
    <property type="match status" value="1"/>
</dbReference>
<gene>
    <name evidence="2" type="ORF">GCM10007425_08510</name>
</gene>
<feature type="transmembrane region" description="Helical" evidence="1">
    <location>
        <begin position="34"/>
        <end position="58"/>
    </location>
</feature>
<keyword evidence="1" id="KW-0472">Membrane</keyword>
<name>A0A917G0F0_9BACI</name>
<sequence>MANQGNNTKVDVVDYDAIAALPSFKALVKRKNGFLWTVTAIFLIAYITLPILTSYTTILHQKVWGDITGVWIYSAGLFIMTWGLCHLYVARANTYDKAAAAIIEEYKQGGGRL</sequence>
<proteinExistence type="predicted"/>
<keyword evidence="1" id="KW-1133">Transmembrane helix</keyword>
<reference evidence="2" key="1">
    <citation type="journal article" date="2014" name="Int. J. Syst. Evol. Microbiol.">
        <title>Complete genome sequence of Corynebacterium casei LMG S-19264T (=DSM 44701T), isolated from a smear-ripened cheese.</title>
        <authorList>
            <consortium name="US DOE Joint Genome Institute (JGI-PGF)"/>
            <person name="Walter F."/>
            <person name="Albersmeier A."/>
            <person name="Kalinowski J."/>
            <person name="Ruckert C."/>
        </authorList>
    </citation>
    <scope>NUCLEOTIDE SEQUENCE</scope>
    <source>
        <strain evidence="2">CGMCC 1.15760</strain>
    </source>
</reference>
<accession>A0A917G0F0</accession>
<keyword evidence="1" id="KW-0812">Transmembrane</keyword>
<protein>
    <submittedName>
        <fullName evidence="2">Membrane protein</fullName>
    </submittedName>
</protein>
<dbReference type="AlphaFoldDB" id="A0A917G0F0"/>
<dbReference type="PANTHER" id="PTHR38441">
    <property type="entry name" value="INTEGRAL MEMBRANE PROTEIN-RELATED"/>
    <property type="match status" value="1"/>
</dbReference>
<evidence type="ECO:0000313" key="3">
    <source>
        <dbReference type="Proteomes" id="UP000616608"/>
    </source>
</evidence>
<comment type="caution">
    <text evidence="2">The sequence shown here is derived from an EMBL/GenBank/DDBJ whole genome shotgun (WGS) entry which is preliminary data.</text>
</comment>
<feature type="transmembrane region" description="Helical" evidence="1">
    <location>
        <begin position="70"/>
        <end position="89"/>
    </location>
</feature>
<organism evidence="2 3">
    <name type="scientific">Lysinibacillus alkalisoli</name>
    <dbReference type="NCBI Taxonomy" id="1911548"/>
    <lineage>
        <taxon>Bacteria</taxon>
        <taxon>Bacillati</taxon>
        <taxon>Bacillota</taxon>
        <taxon>Bacilli</taxon>
        <taxon>Bacillales</taxon>
        <taxon>Bacillaceae</taxon>
        <taxon>Lysinibacillus</taxon>
    </lineage>
</organism>
<dbReference type="InterPro" id="IPR007436">
    <property type="entry name" value="DUF485"/>
</dbReference>
<reference evidence="2" key="2">
    <citation type="submission" date="2020-09" db="EMBL/GenBank/DDBJ databases">
        <authorList>
            <person name="Sun Q."/>
            <person name="Zhou Y."/>
        </authorList>
    </citation>
    <scope>NUCLEOTIDE SEQUENCE</scope>
    <source>
        <strain evidence="2">CGMCC 1.15760</strain>
    </source>
</reference>
<dbReference type="Proteomes" id="UP000616608">
    <property type="component" value="Unassembled WGS sequence"/>
</dbReference>
<dbReference type="RefSeq" id="WP_188613772.1">
    <property type="nucleotide sequence ID" value="NZ_BMJT01000002.1"/>
</dbReference>
<dbReference type="Pfam" id="PF04341">
    <property type="entry name" value="DUF485"/>
    <property type="match status" value="1"/>
</dbReference>